<sequence length="95" mass="11107">MRALTICTKEFMLKIRDIIVKNHIAMFEVPFASQMHKYCRREKRIRADWQTALGRTTTSKMTVPTTVSNNVRSVLGKLPDLSYLLQRKEFRTSCV</sequence>
<gene>
    <name evidence="1" type="ORF">ECPE_LOCUS4668</name>
</gene>
<dbReference type="EMBL" id="UZAN01041526">
    <property type="protein sequence ID" value="VDP73310.1"/>
    <property type="molecule type" value="Genomic_DNA"/>
</dbReference>
<organism evidence="3">
    <name type="scientific">Echinostoma caproni</name>
    <dbReference type="NCBI Taxonomy" id="27848"/>
    <lineage>
        <taxon>Eukaryota</taxon>
        <taxon>Metazoa</taxon>
        <taxon>Spiralia</taxon>
        <taxon>Lophotrochozoa</taxon>
        <taxon>Platyhelminthes</taxon>
        <taxon>Trematoda</taxon>
        <taxon>Digenea</taxon>
        <taxon>Plagiorchiida</taxon>
        <taxon>Echinostomata</taxon>
        <taxon>Echinostomatoidea</taxon>
        <taxon>Echinostomatidae</taxon>
        <taxon>Echinostoma</taxon>
    </lineage>
</organism>
<protein>
    <submittedName>
        <fullName evidence="3">THAP-type domain-containing protein</fullName>
    </submittedName>
</protein>
<dbReference type="WBParaSite" id="ECPE_0000468001-mRNA-1">
    <property type="protein sequence ID" value="ECPE_0000468001-mRNA-1"/>
    <property type="gene ID" value="ECPE_0000468001"/>
</dbReference>
<name>A0A183ACI3_9TREM</name>
<evidence type="ECO:0000313" key="3">
    <source>
        <dbReference type="WBParaSite" id="ECPE_0000468001-mRNA-1"/>
    </source>
</evidence>
<dbReference type="Proteomes" id="UP000272942">
    <property type="component" value="Unassembled WGS sequence"/>
</dbReference>
<dbReference type="AlphaFoldDB" id="A0A183ACI3"/>
<reference evidence="3" key="1">
    <citation type="submission" date="2016-06" db="UniProtKB">
        <authorList>
            <consortium name="WormBaseParasite"/>
        </authorList>
    </citation>
    <scope>IDENTIFICATION</scope>
</reference>
<reference evidence="1 2" key="2">
    <citation type="submission" date="2018-11" db="EMBL/GenBank/DDBJ databases">
        <authorList>
            <consortium name="Pathogen Informatics"/>
        </authorList>
    </citation>
    <scope>NUCLEOTIDE SEQUENCE [LARGE SCALE GENOMIC DNA]</scope>
    <source>
        <strain evidence="1 2">Egypt</strain>
    </source>
</reference>
<evidence type="ECO:0000313" key="1">
    <source>
        <dbReference type="EMBL" id="VDP73310.1"/>
    </source>
</evidence>
<evidence type="ECO:0000313" key="2">
    <source>
        <dbReference type="Proteomes" id="UP000272942"/>
    </source>
</evidence>
<proteinExistence type="predicted"/>
<keyword evidence="2" id="KW-1185">Reference proteome</keyword>
<accession>A0A183ACI3</accession>